<evidence type="ECO:0000313" key="4">
    <source>
        <dbReference type="Proteomes" id="UP000019116"/>
    </source>
</evidence>
<dbReference type="OrthoDB" id="691522at2759"/>
<dbReference type="Gramene" id="TraesCS2D02G031700.1">
    <property type="protein sequence ID" value="TraesCS2D02G031700.1"/>
    <property type="gene ID" value="TraesCS2D02G031700"/>
</dbReference>
<feature type="compositionally biased region" description="Pro residues" evidence="1">
    <location>
        <begin position="1"/>
        <end position="15"/>
    </location>
</feature>
<dbReference type="Gramene" id="TraesSTA2D03G01078540.1">
    <property type="protein sequence ID" value="TraesSTA2D03G01078540.1"/>
    <property type="gene ID" value="TraesSTA2D03G01078540"/>
</dbReference>
<evidence type="ECO:0000256" key="1">
    <source>
        <dbReference type="SAM" id="MobiDB-lite"/>
    </source>
</evidence>
<feature type="region of interest" description="Disordered" evidence="1">
    <location>
        <begin position="1"/>
        <end position="20"/>
    </location>
</feature>
<dbReference type="ExpressionAtlas" id="A0A1D5V3P1">
    <property type="expression patterns" value="baseline"/>
</dbReference>
<dbReference type="Gramene" id="TraesCS2D03G0059200.1">
    <property type="protein sequence ID" value="TraesCS2D03G0059200.1.CDS"/>
    <property type="gene ID" value="TraesCS2D03G0059200"/>
</dbReference>
<dbReference type="Pfam" id="PF23635">
    <property type="entry name" value="Beta-prop_AT5G49610-like"/>
    <property type="match status" value="1"/>
</dbReference>
<accession>A0A1D5V3P1</accession>
<dbReference type="OMA" id="MIVEFIM"/>
<evidence type="ECO:0000259" key="2">
    <source>
        <dbReference type="Pfam" id="PF23635"/>
    </source>
</evidence>
<dbReference type="PANTHER" id="PTHR33207">
    <property type="entry name" value="F-BOX DOMAIN CONTAINING PROTEIN-RELATED"/>
    <property type="match status" value="1"/>
</dbReference>
<reference evidence="3" key="1">
    <citation type="submission" date="2018-08" db="EMBL/GenBank/DDBJ databases">
        <authorList>
            <person name="Rossello M."/>
        </authorList>
    </citation>
    <scope>NUCLEOTIDE SEQUENCE [LARGE SCALE GENOMIC DNA]</scope>
    <source>
        <strain evidence="3">cv. Chinese Spring</strain>
    </source>
</reference>
<dbReference type="InterPro" id="IPR036047">
    <property type="entry name" value="F-box-like_dom_sf"/>
</dbReference>
<evidence type="ECO:0000313" key="3">
    <source>
        <dbReference type="EnsemblPlants" id="TraesCS2D02G031700.1"/>
    </source>
</evidence>
<dbReference type="RefSeq" id="XP_044329783.1">
    <property type="nucleotide sequence ID" value="XM_044473848.1"/>
</dbReference>
<dbReference type="Gramene" id="TraesCLE_scaffold_211689_01G000100.1">
    <property type="protein sequence ID" value="TraesCLE_scaffold_211689_01G000100.1"/>
    <property type="gene ID" value="TraesCLE_scaffold_211689_01G000100"/>
</dbReference>
<protein>
    <recommendedName>
        <fullName evidence="2">F-box protein AT5G49610-like beta-propeller domain-containing protein</fullName>
    </recommendedName>
</protein>
<dbReference type="Gramene" id="TraesLDM2D03G01091250.1">
    <property type="protein sequence ID" value="TraesLDM2D03G01091250.1"/>
    <property type="gene ID" value="TraesLDM2D03G01091250"/>
</dbReference>
<dbReference type="Proteomes" id="UP000019116">
    <property type="component" value="Chromosome 2D"/>
</dbReference>
<reference evidence="3" key="2">
    <citation type="submission" date="2018-10" db="UniProtKB">
        <authorList>
            <consortium name="EnsemblPlants"/>
        </authorList>
    </citation>
    <scope>IDENTIFICATION</scope>
</reference>
<keyword evidence="4" id="KW-1185">Reference proteome</keyword>
<proteinExistence type="predicted"/>
<organism evidence="3">
    <name type="scientific">Triticum aestivum</name>
    <name type="common">Wheat</name>
    <dbReference type="NCBI Taxonomy" id="4565"/>
    <lineage>
        <taxon>Eukaryota</taxon>
        <taxon>Viridiplantae</taxon>
        <taxon>Streptophyta</taxon>
        <taxon>Embryophyta</taxon>
        <taxon>Tracheophyta</taxon>
        <taxon>Spermatophyta</taxon>
        <taxon>Magnoliopsida</taxon>
        <taxon>Liliopsida</taxon>
        <taxon>Poales</taxon>
        <taxon>Poaceae</taxon>
        <taxon>BOP clade</taxon>
        <taxon>Pooideae</taxon>
        <taxon>Triticodae</taxon>
        <taxon>Triticeae</taxon>
        <taxon>Triticinae</taxon>
        <taxon>Triticum</taxon>
    </lineage>
</organism>
<dbReference type="GeneID" id="123051084"/>
<dbReference type="EnsemblPlants" id="TraesCS2D02G031700.1">
    <property type="protein sequence ID" value="TraesCS2D02G031700.1"/>
    <property type="gene ID" value="TraesCS2D02G031700"/>
</dbReference>
<dbReference type="SUPFAM" id="SSF81383">
    <property type="entry name" value="F-box domain"/>
    <property type="match status" value="1"/>
</dbReference>
<dbReference type="Gramene" id="TraesROB_scaffold_161486_01G000100.1">
    <property type="protein sequence ID" value="TraesROB_scaffold_161486_01G000100.1"/>
    <property type="gene ID" value="TraesROB_scaffold_161486_01G000100"/>
</dbReference>
<dbReference type="Gramene" id="TraesNOR2D03G01105510.1">
    <property type="protein sequence ID" value="TraesNOR2D03G01105510.1"/>
    <property type="gene ID" value="TraesNOR2D03G01105510"/>
</dbReference>
<name>A0A1D5V3P1_WHEAT</name>
<dbReference type="AlphaFoldDB" id="A0A1D5V3P1"/>
<dbReference type="InterPro" id="IPR056594">
    <property type="entry name" value="AT5G49610-like_b-prop"/>
</dbReference>
<gene>
    <name evidence="3" type="primary">LOC123051084</name>
</gene>
<feature type="domain" description="F-box protein AT5G49610-like beta-propeller" evidence="2">
    <location>
        <begin position="152"/>
        <end position="406"/>
    </location>
</feature>
<dbReference type="Gramene" id="TraesLAC2D03G01042130.1">
    <property type="protein sequence ID" value="TraesLAC2D03G01042130.1"/>
    <property type="gene ID" value="TraesLAC2D03G01042130"/>
</dbReference>
<dbReference type="Gramene" id="TraesWEE_scaffold_216524_01G000100.1">
    <property type="protein sequence ID" value="TraesWEE_scaffold_216524_01G000100.1"/>
    <property type="gene ID" value="TraesWEE_scaffold_216524_01G000100"/>
</dbReference>
<dbReference type="STRING" id="4565.A0A1D5V3P1"/>
<sequence>MSSQQSPPPARPPTPAGTTMTALGDDLIREIFARLPDLPNLARAAFACRAFLGAVRSSPAFRRRFRSLRPPPLLAFFVEPDMGTVPVYPSPWRRSDPGLANAFRDADFLQTRRMDGLASGEPGWEFDYSLRCEIRIAHREQRASYSPLTQALSLFPDRQIVTDGSYLEFHTLSHQEDQGLQRVVCIRHDRPWTGARVAVFSSRTMEWQISPWVETGTLTPKDATYLKPGKVVDGFVYWTFPNGDGMLVLNTATSQFHRMDVPQPLKEALMFNPTFFELGQTKDGKLCIVHKGIHNKECKLFVWSWGKDGDGVERWKLDKSFPLRMIIEFIKCSKLNHAQVTIVAVIDGFVYLSVDCHEYAEFQNCSNSPEWFLSLCLETAELHQLFEGPYWSHSCVRPYVMPWPPCLVRSKDGSEAVGKGEPTSILITALQSFKEALITDDEANITETKAFFSIGVKNRSLVSKIATLDARLTNARDHILRISADSAECKRPCLDDDCFFCVLSQAYS</sequence>